<dbReference type="Proteomes" id="UP000032702">
    <property type="component" value="Unassembled WGS sequence"/>
</dbReference>
<evidence type="ECO:0000313" key="3">
    <source>
        <dbReference type="Proteomes" id="UP000032702"/>
    </source>
</evidence>
<dbReference type="EMBL" id="AAMD01000080">
    <property type="protein sequence ID" value="EAU65515.1"/>
    <property type="molecule type" value="Genomic_DNA"/>
</dbReference>
<reference evidence="2 3" key="1">
    <citation type="submission" date="2006-04" db="EMBL/GenBank/DDBJ databases">
        <authorList>
            <person name="Nierman W.C."/>
        </authorList>
    </citation>
    <scope>NUCLEOTIDE SEQUENCE [LARGE SCALE GENOMIC DNA]</scope>
    <source>
        <strain evidence="2 3">DW4/3-1</strain>
    </source>
</reference>
<feature type="compositionally biased region" description="Basic and acidic residues" evidence="1">
    <location>
        <begin position="296"/>
        <end position="305"/>
    </location>
</feature>
<sequence length="451" mass="49083">MIHLDVDLDLLREAGTLQESIDRRDVVVVLMLGRLHGLGLDEDCPLEAELVLVLHHQVEEAPQLIDLALQVGVEQRVVTLAASPQHVIRTPEPMRGLERVTDLGSRMGEDLWIRIGRRTGHVPRVGEQVRRPPEQLHAGPLHHDLGFVEHDLERVLTRPKAPQFRRQVPIMEREEWHAQLLEELEGNAELLLGQGHCIPRLHPRARHRGGAEGIAPSPAEGMPVTHGQPQVLRHGSTQDEPVGLIPAVGQRVGALESLVANGGDVGKEGFTHRRSSPHGVHELDRPSNQYDGNEASPRKSRIDHAPARFRRADCGNAHEDELILHSEAQPGPRVPRVASESRKLSAGVGAADGIGQGHGLGGGGPASAGGAHRAHGVHLRAPRGAARDGADHCRISGRARRRKIGAQDDPDGRNDPGWGDPRAHADRREPERPARDHPAAERNPGAAHTSR</sequence>
<organism evidence="2 3">
    <name type="scientific">Stigmatella aurantiaca (strain DW4/3-1)</name>
    <dbReference type="NCBI Taxonomy" id="378806"/>
    <lineage>
        <taxon>Bacteria</taxon>
        <taxon>Pseudomonadati</taxon>
        <taxon>Myxococcota</taxon>
        <taxon>Myxococcia</taxon>
        <taxon>Myxococcales</taxon>
        <taxon>Cystobacterineae</taxon>
        <taxon>Archangiaceae</taxon>
        <taxon>Stigmatella</taxon>
    </lineage>
</organism>
<feature type="compositionally biased region" description="Basic and acidic residues" evidence="1">
    <location>
        <begin position="385"/>
        <end position="394"/>
    </location>
</feature>
<evidence type="ECO:0000256" key="1">
    <source>
        <dbReference type="SAM" id="MobiDB-lite"/>
    </source>
</evidence>
<accession>Q08YE1</accession>
<feature type="compositionally biased region" description="Gly residues" evidence="1">
    <location>
        <begin position="350"/>
        <end position="367"/>
    </location>
</feature>
<comment type="caution">
    <text evidence="2">The sequence shown here is derived from an EMBL/GenBank/DDBJ whole genome shotgun (WGS) entry which is preliminary data.</text>
</comment>
<protein>
    <submittedName>
        <fullName evidence="2">Uncharacterized protein</fullName>
    </submittedName>
</protein>
<feature type="compositionally biased region" description="Basic and acidic residues" evidence="1">
    <location>
        <begin position="421"/>
        <end position="440"/>
    </location>
</feature>
<evidence type="ECO:0000313" key="2">
    <source>
        <dbReference type="EMBL" id="EAU65515.1"/>
    </source>
</evidence>
<feature type="region of interest" description="Disordered" evidence="1">
    <location>
        <begin position="322"/>
        <end position="451"/>
    </location>
</feature>
<name>Q08YE1_STIAD</name>
<proteinExistence type="predicted"/>
<feature type="region of interest" description="Disordered" evidence="1">
    <location>
        <begin position="266"/>
        <end position="305"/>
    </location>
</feature>
<feature type="compositionally biased region" description="Basic residues" evidence="1">
    <location>
        <begin position="372"/>
        <end position="381"/>
    </location>
</feature>
<dbReference type="AlphaFoldDB" id="Q08YE1"/>
<gene>
    <name evidence="2" type="ORF">STIAU_1200</name>
</gene>
<feature type="compositionally biased region" description="Basic residues" evidence="1">
    <location>
        <begin position="395"/>
        <end position="404"/>
    </location>
</feature>